<dbReference type="EMBL" id="FUFA01000006">
    <property type="protein sequence ID" value="SPM37732.1"/>
    <property type="molecule type" value="Genomic_DNA"/>
</dbReference>
<gene>
    <name evidence="1" type="ORF">MRAB57_5581</name>
</gene>
<name>A0A2U3P1U4_9MYCO</name>
<sequence>VQMTSQQVSSAVGSDPVLGPGTYTAGSYANGTVVVGPNGLLTVANGGSIITPNQAGAVVVNGNLFINTGSTLSLGPGSSFTLQTGASAIISNGFTTTLTNSTVTVSGVFQSFGELTISDSIINLAGGHFVNGFGSSLTVVNSVVTASGSGGFASQTGNVVALGALTSSPGLAGTAGIQPQLNVDGLLEWARTASAADLAGALG</sequence>
<evidence type="ECO:0000313" key="1">
    <source>
        <dbReference type="EMBL" id="SPM37732.1"/>
    </source>
</evidence>
<organism evidence="1 2">
    <name type="scientific">Mycobacterium rhizamassiliense</name>
    <dbReference type="NCBI Taxonomy" id="1841860"/>
    <lineage>
        <taxon>Bacteria</taxon>
        <taxon>Bacillati</taxon>
        <taxon>Actinomycetota</taxon>
        <taxon>Actinomycetes</taxon>
        <taxon>Mycobacteriales</taxon>
        <taxon>Mycobacteriaceae</taxon>
        <taxon>Mycobacterium</taxon>
    </lineage>
</organism>
<dbReference type="AlphaFoldDB" id="A0A2U3P1U4"/>
<protein>
    <submittedName>
        <fullName evidence="1">PPE family protein</fullName>
    </submittedName>
</protein>
<accession>A0A2U3P1U4</accession>
<evidence type="ECO:0000313" key="2">
    <source>
        <dbReference type="Proteomes" id="UP000240988"/>
    </source>
</evidence>
<feature type="non-terminal residue" evidence="1">
    <location>
        <position position="1"/>
    </location>
</feature>
<keyword evidence="2" id="KW-1185">Reference proteome</keyword>
<dbReference type="Proteomes" id="UP000240988">
    <property type="component" value="Unassembled WGS sequence"/>
</dbReference>
<reference evidence="1 2" key="1">
    <citation type="submission" date="2017-01" db="EMBL/GenBank/DDBJ databases">
        <authorList>
            <consortium name="Urmite Genomes"/>
        </authorList>
    </citation>
    <scope>NUCLEOTIDE SEQUENCE [LARGE SCALE GENOMIC DNA]</scope>
    <source>
        <strain evidence="1 2">AB57</strain>
    </source>
</reference>
<dbReference type="STRING" id="1841860.GCA_900157375_05584"/>
<proteinExistence type="predicted"/>